<reference evidence="2 3" key="1">
    <citation type="submission" date="2016-04" db="EMBL/GenBank/DDBJ databases">
        <title>A degradative enzymes factory behind the ericoid mycorrhizal symbiosis.</title>
        <authorList>
            <consortium name="DOE Joint Genome Institute"/>
            <person name="Martino E."/>
            <person name="Morin E."/>
            <person name="Grelet G."/>
            <person name="Kuo A."/>
            <person name="Kohler A."/>
            <person name="Daghino S."/>
            <person name="Barry K."/>
            <person name="Choi C."/>
            <person name="Cichocki N."/>
            <person name="Clum A."/>
            <person name="Copeland A."/>
            <person name="Hainaut M."/>
            <person name="Haridas S."/>
            <person name="Labutti K."/>
            <person name="Lindquist E."/>
            <person name="Lipzen A."/>
            <person name="Khouja H.-R."/>
            <person name="Murat C."/>
            <person name="Ohm R."/>
            <person name="Olson A."/>
            <person name="Spatafora J."/>
            <person name="Veneault-Fourrey C."/>
            <person name="Henrissat B."/>
            <person name="Grigoriev I."/>
            <person name="Martin F."/>
            <person name="Perotto S."/>
        </authorList>
    </citation>
    <scope>NUCLEOTIDE SEQUENCE [LARGE SCALE GENOMIC DNA]</scope>
    <source>
        <strain evidence="2 3">E</strain>
    </source>
</reference>
<protein>
    <submittedName>
        <fullName evidence="2">Uncharacterized protein</fullName>
    </submittedName>
</protein>
<evidence type="ECO:0000313" key="2">
    <source>
        <dbReference type="EMBL" id="PMD54212.1"/>
    </source>
</evidence>
<dbReference type="GeneID" id="36595416"/>
<organism evidence="2 3">
    <name type="scientific">Hyaloscypha bicolor E</name>
    <dbReference type="NCBI Taxonomy" id="1095630"/>
    <lineage>
        <taxon>Eukaryota</taxon>
        <taxon>Fungi</taxon>
        <taxon>Dikarya</taxon>
        <taxon>Ascomycota</taxon>
        <taxon>Pezizomycotina</taxon>
        <taxon>Leotiomycetes</taxon>
        <taxon>Helotiales</taxon>
        <taxon>Hyaloscyphaceae</taxon>
        <taxon>Hyaloscypha</taxon>
        <taxon>Hyaloscypha bicolor</taxon>
    </lineage>
</organism>
<dbReference type="InParanoid" id="A0A2J6STX3"/>
<dbReference type="EMBL" id="KZ613866">
    <property type="protein sequence ID" value="PMD54212.1"/>
    <property type="molecule type" value="Genomic_DNA"/>
</dbReference>
<dbReference type="RefSeq" id="XP_024731116.1">
    <property type="nucleotide sequence ID" value="XM_024887340.1"/>
</dbReference>
<accession>A0A2J6STX3</accession>
<sequence length="242" mass="27374">MASQVPDPKTWRPSEAEWYPRLHIGQHWEDMSIPVYCYLEQSSPGTFSELKWAIRPLGDPLKGKPSWTNFTLPINSMINQISCLSYGMKQELMSSMKVSLTAKYLAQMKFDAGAPVYSEEDLEKRAGDSKGRNQRAESSRAPIKLEEDGGFSNGVKRMSMTDRTAPRASTPPEEPILSQLNDSRRGRWVEEDSGQGNSAKRAKTKDEKSSGAPTHANQTPLGPRQWNYFDNYDKRKPSNLRQ</sequence>
<evidence type="ECO:0000256" key="1">
    <source>
        <dbReference type="SAM" id="MobiDB-lite"/>
    </source>
</evidence>
<feature type="region of interest" description="Disordered" evidence="1">
    <location>
        <begin position="122"/>
        <end position="242"/>
    </location>
</feature>
<feature type="compositionally biased region" description="Basic and acidic residues" evidence="1">
    <location>
        <begin position="122"/>
        <end position="147"/>
    </location>
</feature>
<evidence type="ECO:0000313" key="3">
    <source>
        <dbReference type="Proteomes" id="UP000235371"/>
    </source>
</evidence>
<proteinExistence type="predicted"/>
<dbReference type="Proteomes" id="UP000235371">
    <property type="component" value="Unassembled WGS sequence"/>
</dbReference>
<feature type="compositionally biased region" description="Polar residues" evidence="1">
    <location>
        <begin position="211"/>
        <end position="220"/>
    </location>
</feature>
<keyword evidence="3" id="KW-1185">Reference proteome</keyword>
<name>A0A2J6STX3_9HELO</name>
<dbReference type="OrthoDB" id="3503577at2759"/>
<dbReference type="AlphaFoldDB" id="A0A2J6STX3"/>
<gene>
    <name evidence="2" type="ORF">K444DRAFT_667813</name>
</gene>